<evidence type="ECO:0000259" key="5">
    <source>
        <dbReference type="Pfam" id="PF12783"/>
    </source>
</evidence>
<evidence type="ECO:0000256" key="4">
    <source>
        <dbReference type="SAM" id="MobiDB-lite"/>
    </source>
</evidence>
<evidence type="ECO:0000313" key="8">
    <source>
        <dbReference type="Proteomes" id="UP000593567"/>
    </source>
</evidence>
<comment type="caution">
    <text evidence="7">The sequence shown here is derived from an EMBL/GenBank/DDBJ whole genome shotgun (WGS) entry which is preliminary data.</text>
</comment>
<evidence type="ECO:0000256" key="1">
    <source>
        <dbReference type="ARBA" id="ARBA00008144"/>
    </source>
</evidence>
<keyword evidence="2" id="KW-0813">Transport</keyword>
<organism evidence="7 8">
    <name type="scientific">Bugula neritina</name>
    <name type="common">Brown bryozoan</name>
    <name type="synonym">Sertularia neritina</name>
    <dbReference type="NCBI Taxonomy" id="10212"/>
    <lineage>
        <taxon>Eukaryota</taxon>
        <taxon>Metazoa</taxon>
        <taxon>Spiralia</taxon>
        <taxon>Lophotrochozoa</taxon>
        <taxon>Bryozoa</taxon>
        <taxon>Gymnolaemata</taxon>
        <taxon>Cheilostomatida</taxon>
        <taxon>Flustrina</taxon>
        <taxon>Buguloidea</taxon>
        <taxon>Bugulidae</taxon>
        <taxon>Bugula</taxon>
    </lineage>
</organism>
<feature type="domain" description="Mon2/Sec7/BIG1-like HUS" evidence="5">
    <location>
        <begin position="100"/>
        <end position="273"/>
    </location>
</feature>
<dbReference type="Proteomes" id="UP000593567">
    <property type="component" value="Unassembled WGS sequence"/>
</dbReference>
<sequence length="673" mass="74408">MNSGIEELKLLQTAILMITTNSIVQHESLAKALVLGFRLYFTKDSTTINTAGATVRQLVNVVYDRVNTEDSVNSQEPLEPFATDKMKMPSKIAPLSLRPCARDGFLLFQDLCQLVNADNPLWLTGITEMTRTFGLELLESVMSGYPRIFLEHEEFGFLLKERVCPLVIKLFSPSLKFRQGIPSAPSPIPVEKPYFPIVMRLLRIVQALIKHFYCLLSTECEIFLSLLIKFMDVEKPMWQRCIALEVLLKLCNDPKLVRSFVETYDIKEHSAKIFYDIVSAIGSFIQTLFMPAVSNHQSSRDGNKTPDTQGAPPSMVAGMPVGSGVTPQPAFVYKNLWIPLIMNVPQTALRPVLIDMVDKLEPPVIPDGYALTLGFASLLEICHSVEVNVLLHQNTVNGTDATHSHTKSQDDELQKALVKSSWAGLLASLTLLLEASTDEQATEAILKAEQTASKPHAERGHIRVRSLDMKTSPSYHDDSFDKSQVVAVGTALPTLNMPASSLQNQVMLTSKNISCMRAILSLAHCHGSILGSSWNMVLTTLQHLVWILGLKTASGGQLKSDIHANESSGAIITTAIMADLPVLSSMLSRLFESSQYLDDVAVHHLIDALCKLSNESLEIAYNNREPSLFAVAKLLETGLVNIHRVEVLWKPLTAHLLEVLCLAQATPALWMFA</sequence>
<name>A0A7J7J4I3_BUGNE</name>
<evidence type="ECO:0000256" key="2">
    <source>
        <dbReference type="ARBA" id="ARBA00022448"/>
    </source>
</evidence>
<dbReference type="SUPFAM" id="SSF48371">
    <property type="entry name" value="ARM repeat"/>
    <property type="match status" value="1"/>
</dbReference>
<dbReference type="InterPro" id="IPR032691">
    <property type="entry name" value="Mon2/Sec7/BIG1-like_HUS"/>
</dbReference>
<dbReference type="GO" id="GO:0015031">
    <property type="term" value="P:protein transport"/>
    <property type="evidence" value="ECO:0007669"/>
    <property type="project" value="UniProtKB-KW"/>
</dbReference>
<protein>
    <recommendedName>
        <fullName evidence="9">MON2</fullName>
    </recommendedName>
</protein>
<keyword evidence="3" id="KW-0653">Protein transport</keyword>
<dbReference type="OrthoDB" id="294853at2759"/>
<dbReference type="AlphaFoldDB" id="A0A7J7J4I3"/>
<keyword evidence="8" id="KW-1185">Reference proteome</keyword>
<evidence type="ECO:0008006" key="9">
    <source>
        <dbReference type="Google" id="ProtNLM"/>
    </source>
</evidence>
<feature type="domain" description="Mon2/Sec7/BIG1-like dimerisation and cyclophilin-binding" evidence="6">
    <location>
        <begin position="1"/>
        <end position="70"/>
    </location>
</feature>
<evidence type="ECO:0000259" key="6">
    <source>
        <dbReference type="Pfam" id="PF16213"/>
    </source>
</evidence>
<dbReference type="PANTHER" id="PTHR10663:SF333">
    <property type="entry name" value="PROTEIN MON2 HOMOLOG"/>
    <property type="match status" value="1"/>
</dbReference>
<accession>A0A7J7J4I3</accession>
<dbReference type="Pfam" id="PF16213">
    <property type="entry name" value="DCB"/>
    <property type="match status" value="1"/>
</dbReference>
<comment type="similarity">
    <text evidence="1">Belongs to the MON2 family.</text>
</comment>
<dbReference type="Pfam" id="PF12783">
    <property type="entry name" value="Sec7-like_HUS"/>
    <property type="match status" value="1"/>
</dbReference>
<dbReference type="InterPro" id="IPR016024">
    <property type="entry name" value="ARM-type_fold"/>
</dbReference>
<dbReference type="InterPro" id="IPR032629">
    <property type="entry name" value="DCB_dom"/>
</dbReference>
<feature type="region of interest" description="Disordered" evidence="4">
    <location>
        <begin position="296"/>
        <end position="315"/>
    </location>
</feature>
<proteinExistence type="inferred from homology"/>
<gene>
    <name evidence="7" type="ORF">EB796_020709</name>
</gene>
<evidence type="ECO:0000256" key="3">
    <source>
        <dbReference type="ARBA" id="ARBA00022927"/>
    </source>
</evidence>
<reference evidence="7" key="1">
    <citation type="submission" date="2020-06" db="EMBL/GenBank/DDBJ databases">
        <title>Draft genome of Bugula neritina, a colonial animal packing powerful symbionts and potential medicines.</title>
        <authorList>
            <person name="Rayko M."/>
        </authorList>
    </citation>
    <scope>NUCLEOTIDE SEQUENCE [LARGE SCALE GENOMIC DNA]</scope>
    <source>
        <strain evidence="7">Kwan_BN1</strain>
    </source>
</reference>
<dbReference type="PANTHER" id="PTHR10663">
    <property type="entry name" value="GUANYL-NUCLEOTIDE EXCHANGE FACTOR"/>
    <property type="match status" value="1"/>
</dbReference>
<evidence type="ECO:0000313" key="7">
    <source>
        <dbReference type="EMBL" id="KAF6021062.1"/>
    </source>
</evidence>
<dbReference type="EMBL" id="VXIV02003139">
    <property type="protein sequence ID" value="KAF6021062.1"/>
    <property type="molecule type" value="Genomic_DNA"/>
</dbReference>